<keyword evidence="1" id="KW-0732">Signal</keyword>
<evidence type="ECO:0000256" key="1">
    <source>
        <dbReference type="SAM" id="SignalP"/>
    </source>
</evidence>
<organism evidence="2 3">
    <name type="scientific">Roseococcus pinisoli</name>
    <dbReference type="NCBI Taxonomy" id="2835040"/>
    <lineage>
        <taxon>Bacteria</taxon>
        <taxon>Pseudomonadati</taxon>
        <taxon>Pseudomonadota</taxon>
        <taxon>Alphaproteobacteria</taxon>
        <taxon>Acetobacterales</taxon>
        <taxon>Roseomonadaceae</taxon>
        <taxon>Roseococcus</taxon>
    </lineage>
</organism>
<dbReference type="Proteomes" id="UP000766336">
    <property type="component" value="Unassembled WGS sequence"/>
</dbReference>
<protein>
    <submittedName>
        <fullName evidence="2">Uncharacterized protein</fullName>
    </submittedName>
</protein>
<sequence length="97" mass="10783">MHPLLLLLMLAGPAMAQVPICNALREGMTACFDGRLCRCRFEEPGLLTGGRQGHRWDCGVLRPDCRPSEPGTPWPDIVPHVLLDGTRPERMRPGPDR</sequence>
<reference evidence="2 3" key="1">
    <citation type="submission" date="2021-05" db="EMBL/GenBank/DDBJ databases">
        <title>Roseococcus sp. XZZS9, whole genome shotgun sequencing project.</title>
        <authorList>
            <person name="Zhao G."/>
            <person name="Shen L."/>
        </authorList>
    </citation>
    <scope>NUCLEOTIDE SEQUENCE [LARGE SCALE GENOMIC DNA]</scope>
    <source>
        <strain evidence="2 3">XZZS9</strain>
    </source>
</reference>
<gene>
    <name evidence="2" type="ORF">KHU32_17065</name>
</gene>
<name>A0ABS5QGE6_9PROT</name>
<comment type="caution">
    <text evidence="2">The sequence shown here is derived from an EMBL/GenBank/DDBJ whole genome shotgun (WGS) entry which is preliminary data.</text>
</comment>
<evidence type="ECO:0000313" key="3">
    <source>
        <dbReference type="Proteomes" id="UP000766336"/>
    </source>
</evidence>
<proteinExistence type="predicted"/>
<evidence type="ECO:0000313" key="2">
    <source>
        <dbReference type="EMBL" id="MBS7812664.1"/>
    </source>
</evidence>
<keyword evidence="3" id="KW-1185">Reference proteome</keyword>
<accession>A0ABS5QGE6</accession>
<feature type="chain" id="PRO_5046703820" evidence="1">
    <location>
        <begin position="17"/>
        <end position="97"/>
    </location>
</feature>
<dbReference type="RefSeq" id="WP_213671355.1">
    <property type="nucleotide sequence ID" value="NZ_JAHCDA010000003.1"/>
</dbReference>
<feature type="signal peptide" evidence="1">
    <location>
        <begin position="1"/>
        <end position="16"/>
    </location>
</feature>
<dbReference type="EMBL" id="JAHCDA010000003">
    <property type="protein sequence ID" value="MBS7812664.1"/>
    <property type="molecule type" value="Genomic_DNA"/>
</dbReference>